<evidence type="ECO:0008006" key="3">
    <source>
        <dbReference type="Google" id="ProtNLM"/>
    </source>
</evidence>
<keyword evidence="2" id="KW-1185">Reference proteome</keyword>
<proteinExistence type="predicted"/>
<reference evidence="1 2" key="1">
    <citation type="submission" date="2018-06" db="EMBL/GenBank/DDBJ databases">
        <title>Genomic Encyclopedia of Type Strains, Phase III (KMG-III): the genomes of soil and plant-associated and newly described type strains.</title>
        <authorList>
            <person name="Whitman W."/>
        </authorList>
    </citation>
    <scope>NUCLEOTIDE SEQUENCE [LARGE SCALE GENOMIC DNA]</scope>
    <source>
        <strain evidence="1 2">CGMCC 4.7090</strain>
    </source>
</reference>
<dbReference type="Pfam" id="PF06475">
    <property type="entry name" value="Glycolipid_bind"/>
    <property type="match status" value="1"/>
</dbReference>
<name>A0A327Z352_9ACTN</name>
<evidence type="ECO:0000313" key="2">
    <source>
        <dbReference type="Proteomes" id="UP000249341"/>
    </source>
</evidence>
<dbReference type="InterPro" id="IPR009467">
    <property type="entry name" value="Glycolipid-bd_prot_put"/>
</dbReference>
<protein>
    <recommendedName>
        <fullName evidence="3">Glycolipid-binding protein</fullName>
    </recommendedName>
</protein>
<gene>
    <name evidence="1" type="ORF">B0I29_12369</name>
</gene>
<dbReference type="EMBL" id="QLMJ01000023">
    <property type="protein sequence ID" value="RAK27435.1"/>
    <property type="molecule type" value="Genomic_DNA"/>
</dbReference>
<organism evidence="1 2">
    <name type="scientific">Actinoplanes lutulentus</name>
    <dbReference type="NCBI Taxonomy" id="1287878"/>
    <lineage>
        <taxon>Bacteria</taxon>
        <taxon>Bacillati</taxon>
        <taxon>Actinomycetota</taxon>
        <taxon>Actinomycetes</taxon>
        <taxon>Micromonosporales</taxon>
        <taxon>Micromonosporaceae</taxon>
        <taxon>Actinoplanes</taxon>
    </lineage>
</organism>
<dbReference type="AlphaFoldDB" id="A0A327Z352"/>
<dbReference type="SUPFAM" id="SSF159275">
    <property type="entry name" value="PA1994-like"/>
    <property type="match status" value="1"/>
</dbReference>
<sequence length="195" mass="20229">MTTIGTRAPGIALTGPVAWQRTSAVGTELVFPGTAGAGGTAVVTGADPYTLDWRAGLDDDSAVTEFAASCKGAGWTRTLEMRRTGDGWVTTREGLGEAGPPPAELDPSALILLAGSPIFLFWAVRHLGLTIESGPVRVTAIRVAVPSLAISTGPITCHLVSANRLRVTGDGPAGTYELDDSGMVTYQPGQLRQVR</sequence>
<accession>A0A327Z352</accession>
<dbReference type="RefSeq" id="WP_181558180.1">
    <property type="nucleotide sequence ID" value="NZ_JACHWI010000003.1"/>
</dbReference>
<comment type="caution">
    <text evidence="1">The sequence shown here is derived from an EMBL/GenBank/DDBJ whole genome shotgun (WGS) entry which is preliminary data.</text>
</comment>
<dbReference type="Proteomes" id="UP000249341">
    <property type="component" value="Unassembled WGS sequence"/>
</dbReference>
<evidence type="ECO:0000313" key="1">
    <source>
        <dbReference type="EMBL" id="RAK27435.1"/>
    </source>
</evidence>